<dbReference type="InterPro" id="IPR038717">
    <property type="entry name" value="Tc1-like_DDE_dom"/>
</dbReference>
<gene>
    <name evidence="2" type="ORF">LCGC14_1979840</name>
</gene>
<dbReference type="AlphaFoldDB" id="A0A0F9FXG9"/>
<comment type="caution">
    <text evidence="2">The sequence shown here is derived from an EMBL/GenBank/DDBJ whole genome shotgun (WGS) entry which is preliminary data.</text>
</comment>
<feature type="domain" description="Tc1-like transposase DDE" evidence="1">
    <location>
        <begin position="54"/>
        <end position="221"/>
    </location>
</feature>
<protein>
    <recommendedName>
        <fullName evidence="1">Tc1-like transposase DDE domain-containing protein</fullName>
    </recommendedName>
</protein>
<dbReference type="GO" id="GO:0003676">
    <property type="term" value="F:nucleic acid binding"/>
    <property type="evidence" value="ECO:0007669"/>
    <property type="project" value="InterPro"/>
</dbReference>
<dbReference type="Gene3D" id="3.30.420.10">
    <property type="entry name" value="Ribonuclease H-like superfamily/Ribonuclease H"/>
    <property type="match status" value="1"/>
</dbReference>
<organism evidence="2">
    <name type="scientific">marine sediment metagenome</name>
    <dbReference type="NCBI Taxonomy" id="412755"/>
    <lineage>
        <taxon>unclassified sequences</taxon>
        <taxon>metagenomes</taxon>
        <taxon>ecological metagenomes</taxon>
    </lineage>
</organism>
<sequence length="245" mass="28661">MMNCTMSHSTIGRILKMHALRPHLRKYFLTITDPEFFPKMEHIIELYLNPPEYLFCFDECTGIQAIQRLAPDFPVSAGSTFSREFQYKRNGTTDLIAFLRPKTGKVFARCTDNHNTETLVKVFTEHVKRQPKDADLHYICDNYSTHFNDAFCKAVAKLSGIIYTPLKTGKERRHWLQSGNKRITIHFLPFHGSWLNMIEIWFGLLADKCLKNGWFESVEALMQAIIAFIETWDKYFAHPFTLREL</sequence>
<accession>A0A0F9FXG9</accession>
<evidence type="ECO:0000259" key="1">
    <source>
        <dbReference type="Pfam" id="PF13358"/>
    </source>
</evidence>
<proteinExistence type="predicted"/>
<reference evidence="2" key="1">
    <citation type="journal article" date="2015" name="Nature">
        <title>Complex archaea that bridge the gap between prokaryotes and eukaryotes.</title>
        <authorList>
            <person name="Spang A."/>
            <person name="Saw J.H."/>
            <person name="Jorgensen S.L."/>
            <person name="Zaremba-Niedzwiedzka K."/>
            <person name="Martijn J."/>
            <person name="Lind A.E."/>
            <person name="van Eijk R."/>
            <person name="Schleper C."/>
            <person name="Guy L."/>
            <person name="Ettema T.J."/>
        </authorList>
    </citation>
    <scope>NUCLEOTIDE SEQUENCE</scope>
</reference>
<dbReference type="Pfam" id="PF13358">
    <property type="entry name" value="DDE_3"/>
    <property type="match status" value="1"/>
</dbReference>
<dbReference type="EMBL" id="LAZR01022132">
    <property type="protein sequence ID" value="KKL82931.1"/>
    <property type="molecule type" value="Genomic_DNA"/>
</dbReference>
<dbReference type="InterPro" id="IPR036397">
    <property type="entry name" value="RNaseH_sf"/>
</dbReference>
<name>A0A0F9FXG9_9ZZZZ</name>
<evidence type="ECO:0000313" key="2">
    <source>
        <dbReference type="EMBL" id="KKL82931.1"/>
    </source>
</evidence>